<proteinExistence type="predicted"/>
<dbReference type="Proteomes" id="UP000297475">
    <property type="component" value="Unassembled WGS sequence"/>
</dbReference>
<sequence>MIITPDILTALMTTFRADFDEGTAMADPAWNKVATLVRSSSKSNTYGWLGQFPGFREWVGDRQVNDMAAHGYQITNKLWESTVGVQRTDIEDDELGIYSPLFREAGRASAVHPDELVFALIKSGHTELCYDGQNFFDDEHPVYPKVDGTGTPDLVSNQDIPATDPGTAWYLLDTSRALKPFIFQERTPHNFQALTDETDQNVFIRDEYLYGVRARSNVGFGFWQMAYKSQQPLNAANYAAARQAMSSQKADGGRPLAVKPTMLVVPPSLRSQADEVLKAERLANGATNTLANTAELLETPWIM</sequence>
<gene>
    <name evidence="2" type="ORF">E4656_13735</name>
</gene>
<feature type="domain" description="Bacteriophage Mu GpT" evidence="1">
    <location>
        <begin position="8"/>
        <end position="302"/>
    </location>
</feature>
<keyword evidence="3" id="KW-1185">Reference proteome</keyword>
<protein>
    <submittedName>
        <fullName evidence="2">Head protein</fullName>
    </submittedName>
</protein>
<dbReference type="Pfam" id="PF10124">
    <property type="entry name" value="Mu-like_gpT"/>
    <property type="match status" value="1"/>
</dbReference>
<name>A0A4Z0WCD0_9GAMM</name>
<organism evidence="2 3">
    <name type="scientific">Natronospirillum operosum</name>
    <dbReference type="NCBI Taxonomy" id="2759953"/>
    <lineage>
        <taxon>Bacteria</taxon>
        <taxon>Pseudomonadati</taxon>
        <taxon>Pseudomonadota</taxon>
        <taxon>Gammaproteobacteria</taxon>
        <taxon>Oceanospirillales</taxon>
        <taxon>Natronospirillaceae</taxon>
        <taxon>Natronospirillum</taxon>
    </lineage>
</organism>
<accession>A0A4Z0WCD0</accession>
<evidence type="ECO:0000313" key="3">
    <source>
        <dbReference type="Proteomes" id="UP000297475"/>
    </source>
</evidence>
<reference evidence="2 3" key="1">
    <citation type="submission" date="2019-04" db="EMBL/GenBank/DDBJ databases">
        <title>Natronospirillum operosus gen. nov., sp. nov., a haloalkaliphilic satellite isolated from decaying biomass of laboratory culture of cyanobacterium Geitlerinema sp. and proposal of Natronospirillaceae fam. nov. and Saccharospirillaceae fam. nov.</title>
        <authorList>
            <person name="Kevbrin V."/>
            <person name="Boltyanskaya Y."/>
            <person name="Koziaeva V."/>
            <person name="Grouzdev D.S."/>
            <person name="Park M."/>
            <person name="Cho J."/>
        </authorList>
    </citation>
    <scope>NUCLEOTIDE SEQUENCE [LARGE SCALE GENOMIC DNA]</scope>
    <source>
        <strain evidence="2 3">G-116</strain>
    </source>
</reference>
<evidence type="ECO:0000313" key="2">
    <source>
        <dbReference type="EMBL" id="TGG92525.1"/>
    </source>
</evidence>
<comment type="caution">
    <text evidence="2">The sequence shown here is derived from an EMBL/GenBank/DDBJ whole genome shotgun (WGS) entry which is preliminary data.</text>
</comment>
<dbReference type="InterPro" id="IPR018774">
    <property type="entry name" value="Phage_Mu_GpT"/>
</dbReference>
<dbReference type="EMBL" id="SRMF01000005">
    <property type="protein sequence ID" value="TGG92525.1"/>
    <property type="molecule type" value="Genomic_DNA"/>
</dbReference>
<dbReference type="OrthoDB" id="9804833at2"/>
<dbReference type="AlphaFoldDB" id="A0A4Z0WCD0"/>
<evidence type="ECO:0000259" key="1">
    <source>
        <dbReference type="Pfam" id="PF10124"/>
    </source>
</evidence>
<dbReference type="RefSeq" id="WP_135483858.1">
    <property type="nucleotide sequence ID" value="NZ_SRMF01000005.1"/>
</dbReference>